<dbReference type="AlphaFoldDB" id="A0AAX1QBW1"/>
<feature type="transmembrane region" description="Helical" evidence="1">
    <location>
        <begin position="12"/>
        <end position="30"/>
    </location>
</feature>
<evidence type="ECO:0000313" key="2">
    <source>
        <dbReference type="EMBL" id="RAS76658.1"/>
    </source>
</evidence>
<proteinExistence type="predicted"/>
<evidence type="ECO:0000256" key="1">
    <source>
        <dbReference type="SAM" id="Phobius"/>
    </source>
</evidence>
<feature type="transmembrane region" description="Helical" evidence="1">
    <location>
        <begin position="78"/>
        <end position="99"/>
    </location>
</feature>
<protein>
    <submittedName>
        <fullName evidence="2">Uncharacterized protein</fullName>
    </submittedName>
</protein>
<accession>A0AAX1QBW1</accession>
<dbReference type="EMBL" id="LVYK01000026">
    <property type="protein sequence ID" value="RAS76658.1"/>
    <property type="molecule type" value="Genomic_DNA"/>
</dbReference>
<dbReference type="RefSeq" id="WP_113765565.1">
    <property type="nucleotide sequence ID" value="NZ_LVYK01000026.1"/>
</dbReference>
<gene>
    <name evidence="2" type="ORF">A3864_12605</name>
</gene>
<comment type="caution">
    <text evidence="2">The sequence shown here is derived from an EMBL/GenBank/DDBJ whole genome shotgun (WGS) entry which is preliminary data.</text>
</comment>
<keyword evidence="1" id="KW-0812">Transmembrane</keyword>
<keyword evidence="2" id="KW-0614">Plasmid</keyword>
<geneLocation type="plasmid" evidence="2">
    <name>pBEH1</name>
</geneLocation>
<dbReference type="Proteomes" id="UP000250174">
    <property type="component" value="Unassembled WGS sequence"/>
</dbReference>
<sequence>MDWETLPNWFWFMYYLFLLLTLGTAILSMLKRKKVFLCLCTIVSTITFPIISLINTIGRAASTNELEHLLAHLQHGEIWAWYVVGAYLLIFTWWIVFFIKNNTFLNRRVNS</sequence>
<name>A0AAX1QBW1_9BACI</name>
<keyword evidence="1" id="KW-1133">Transmembrane helix</keyword>
<reference evidence="2 3" key="1">
    <citation type="submission" date="2016-03" db="EMBL/GenBank/DDBJ databases">
        <title>Comparison of Bacillus endophyticus and B. anthracis characteristics using whole genome sequence analysis and microbiological techniques.</title>
        <authorList>
            <person name="Lekota K.E."/>
            <person name="Mafofo J."/>
            <person name="Rees J."/>
            <person name="Muchadeyi F.C."/>
            <person name="Madoroba E."/>
            <person name="Van Heerden H."/>
        </authorList>
    </citation>
    <scope>NUCLEOTIDE SEQUENCE [LARGE SCALE GENOMIC DNA]</scope>
    <source>
        <strain evidence="2 3">3631_10C</strain>
        <plasmid evidence="2">pBEH1</plasmid>
    </source>
</reference>
<keyword evidence="1" id="KW-0472">Membrane</keyword>
<evidence type="ECO:0000313" key="3">
    <source>
        <dbReference type="Proteomes" id="UP000250174"/>
    </source>
</evidence>
<feature type="transmembrane region" description="Helical" evidence="1">
    <location>
        <begin position="35"/>
        <end position="58"/>
    </location>
</feature>
<organism evidence="2 3">
    <name type="scientific">Priestia endophytica</name>
    <dbReference type="NCBI Taxonomy" id="135735"/>
    <lineage>
        <taxon>Bacteria</taxon>
        <taxon>Bacillati</taxon>
        <taxon>Bacillota</taxon>
        <taxon>Bacilli</taxon>
        <taxon>Bacillales</taxon>
        <taxon>Bacillaceae</taxon>
        <taxon>Priestia</taxon>
    </lineage>
</organism>